<dbReference type="GeneID" id="8824858"/>
<dbReference type="KEGG" id="nmg:Nmag_2016"/>
<dbReference type="EMBL" id="CP001932">
    <property type="protein sequence ID" value="ADD05586.1"/>
    <property type="molecule type" value="Genomic_DNA"/>
</dbReference>
<proteinExistence type="predicted"/>
<name>D3SVH8_NATMM</name>
<keyword evidence="1" id="KW-0812">Transmembrane</keyword>
<feature type="transmembrane region" description="Helical" evidence="1">
    <location>
        <begin position="88"/>
        <end position="107"/>
    </location>
</feature>
<dbReference type="Proteomes" id="UP000001879">
    <property type="component" value="Chromosome"/>
</dbReference>
<dbReference type="AlphaFoldDB" id="D3SVH8"/>
<reference evidence="2 4" key="2">
    <citation type="journal article" date="2012" name="BMC Genomics">
        <title>A comparative genomics perspective on the genetic content of the alkaliphilic haloarchaeon Natrialba magadii ATCC 43099T.</title>
        <authorList>
            <person name="Siddaramappa S."/>
            <person name="Challacombe J.F."/>
            <person name="Decastro R.E."/>
            <person name="Pfeiffer F."/>
            <person name="Sastre D.E."/>
            <person name="Gimenez M.I."/>
            <person name="Paggi R.A."/>
            <person name="Detter J.C."/>
            <person name="Davenport K.W."/>
            <person name="Goodwin L.A."/>
            <person name="Kyrpides N."/>
            <person name="Tapia R."/>
            <person name="Pitluck S."/>
            <person name="Lucas S."/>
            <person name="Woyke T."/>
            <person name="Maupin-Furlow J.A."/>
        </authorList>
    </citation>
    <scope>NUCLEOTIDE SEQUENCE [LARGE SCALE GENOMIC DNA]</scope>
    <source>
        <strain evidence="2">ATCC 43099</strain>
        <strain evidence="4">ATCC 43099 / DSM 3394 / CCM 3739 / CIP 104546 / IAM 13178 / JCM 8861 / NBRC 102185 / NCIMB 2190 / MS3</strain>
    </source>
</reference>
<dbReference type="EMBL" id="AOHS01000034">
    <property type="protein sequence ID" value="ELY30001.1"/>
    <property type="molecule type" value="Genomic_DNA"/>
</dbReference>
<keyword evidence="1" id="KW-1133">Transmembrane helix</keyword>
<evidence type="ECO:0000313" key="4">
    <source>
        <dbReference type="Proteomes" id="UP000001879"/>
    </source>
</evidence>
<evidence type="ECO:0000313" key="5">
    <source>
        <dbReference type="Proteomes" id="UP000011543"/>
    </source>
</evidence>
<sequence length="226" mass="24113">MSPIVDGLDWARVVERLLYLFPPVIGVGIVGVLQELEYPLPGLDFGLFLVGTFGYTVLTVALAAALVLDAKRVRRRPKASGNWRPHPWLNGLFALVWAPVAGVVYLARRHRRFGTPPGWAGWWLVVAASLVTSVAGLTAAVVAFLLAIPGVVAAALGLAGAIAVGAFPVAIHQDAAYVCTQSNSWRPNPGVYLGLAFLSLSVAPLQPLVAGYYLRRRRQEIGLGGE</sequence>
<protein>
    <submittedName>
        <fullName evidence="2">Uncharacterized protein</fullName>
    </submittedName>
</protein>
<gene>
    <name evidence="2" type="ordered locus">Nmag_2016</name>
    <name evidence="3" type="ORF">C500_10334</name>
</gene>
<dbReference type="eggNOG" id="arCOG09311">
    <property type="taxonomic scope" value="Archaea"/>
</dbReference>
<reference evidence="2" key="4">
    <citation type="submission" date="2016-09" db="EMBL/GenBank/DDBJ databases">
        <authorList>
            <person name="Pfeiffer F."/>
        </authorList>
    </citation>
    <scope>NUCLEOTIDE SEQUENCE</scope>
    <source>
        <strain evidence="2">ATCC 43099</strain>
    </source>
</reference>
<feature type="transmembrane region" description="Helical" evidence="1">
    <location>
        <begin position="151"/>
        <end position="171"/>
    </location>
</feature>
<organism evidence="2 4">
    <name type="scientific">Natrialba magadii (strain ATCC 43099 / DSM 3394 / CCM 3739 / CIP 104546 / IAM 13178 / JCM 8861 / NBRC 102185 / NCIMB 2190 / MS3)</name>
    <name type="common">Natronobacterium magadii</name>
    <dbReference type="NCBI Taxonomy" id="547559"/>
    <lineage>
        <taxon>Archaea</taxon>
        <taxon>Methanobacteriati</taxon>
        <taxon>Methanobacteriota</taxon>
        <taxon>Stenosarchaea group</taxon>
        <taxon>Halobacteria</taxon>
        <taxon>Halobacteriales</taxon>
        <taxon>Natrialbaceae</taxon>
        <taxon>Natrialba</taxon>
    </lineage>
</organism>
<reference evidence="3 5" key="3">
    <citation type="journal article" date="2014" name="PLoS Genet.">
        <title>Phylogenetically driven sequencing of extremely halophilic archaea reveals strategies for static and dynamic osmo-response.</title>
        <authorList>
            <person name="Becker E.A."/>
            <person name="Seitzer P.M."/>
            <person name="Tritt A."/>
            <person name="Larsen D."/>
            <person name="Krusor M."/>
            <person name="Yao A.I."/>
            <person name="Wu D."/>
            <person name="Madern D."/>
            <person name="Eisen J.A."/>
            <person name="Darling A.E."/>
            <person name="Facciotti M.T."/>
        </authorList>
    </citation>
    <scope>NUCLEOTIDE SEQUENCE [LARGE SCALE GENOMIC DNA]</scope>
    <source>
        <strain evidence="5">ATCC 43099 / DSM 3394 / CCM 3739 / CIP 104546 / IAM 13178 / JCM 8861 / NBRC 102185 / NCIMB 2190 / MS3</strain>
        <strain evidence="3">MS-3</strain>
    </source>
</reference>
<dbReference type="PaxDb" id="547559-Nmag_2016"/>
<feature type="transmembrane region" description="Helical" evidence="1">
    <location>
        <begin position="119"/>
        <end position="144"/>
    </location>
</feature>
<dbReference type="PATRIC" id="fig|547559.17.peg.2040"/>
<keyword evidence="1" id="KW-0472">Membrane</keyword>
<dbReference type="HOGENOM" id="CLU_1222555_0_0_2"/>
<evidence type="ECO:0000313" key="2">
    <source>
        <dbReference type="EMBL" id="ADD05586.1"/>
    </source>
</evidence>
<evidence type="ECO:0000313" key="3">
    <source>
        <dbReference type="EMBL" id="ELY30001.1"/>
    </source>
</evidence>
<evidence type="ECO:0000256" key="1">
    <source>
        <dbReference type="SAM" id="Phobius"/>
    </source>
</evidence>
<accession>D3SVH8</accession>
<dbReference type="OrthoDB" id="185849at2157"/>
<dbReference type="RefSeq" id="WP_004267440.1">
    <property type="nucleotide sequence ID" value="NC_013922.1"/>
</dbReference>
<feature type="transmembrane region" description="Helical" evidence="1">
    <location>
        <begin position="191"/>
        <end position="214"/>
    </location>
</feature>
<reference evidence="4" key="1">
    <citation type="submission" date="2010-02" db="EMBL/GenBank/DDBJ databases">
        <title>Complete sequence of chromosome of Natrialba magadii ATCC 43099.</title>
        <authorList>
            <consortium name="US DOE Joint Genome Institute"/>
            <person name="Lucas S."/>
            <person name="Copeland A."/>
            <person name="Lapidus A."/>
            <person name="Cheng J.-F."/>
            <person name="Bruce D."/>
            <person name="Goodwin L."/>
            <person name="Pitluck S."/>
            <person name="Davenport K."/>
            <person name="Saunders E."/>
            <person name="Detter J.C."/>
            <person name="Han C."/>
            <person name="Tapia R."/>
            <person name="Land M."/>
            <person name="Hauser L."/>
            <person name="Kyrpides N."/>
            <person name="Mikhailova N."/>
            <person name="De Castro R.E."/>
            <person name="Maupin-Furlow J.A."/>
            <person name="Woyke T."/>
        </authorList>
    </citation>
    <scope>NUCLEOTIDE SEQUENCE [LARGE SCALE GENOMIC DNA]</scope>
    <source>
        <strain evidence="4">ATCC 43099 / DSM 3394 / CCM 3739 / CIP 104546 / IAM 13178 / JCM 8861 / NBRC 102185 / NCIMB 2190 / MS3</strain>
    </source>
</reference>
<keyword evidence="4" id="KW-1185">Reference proteome</keyword>
<feature type="transmembrane region" description="Helical" evidence="1">
    <location>
        <begin position="45"/>
        <end position="68"/>
    </location>
</feature>
<dbReference type="Proteomes" id="UP000011543">
    <property type="component" value="Unassembled WGS sequence"/>
</dbReference>
<feature type="transmembrane region" description="Helical" evidence="1">
    <location>
        <begin position="17"/>
        <end position="33"/>
    </location>
</feature>